<organism evidence="2 3">
    <name type="scientific">Candidatus Glassbacteria bacterium RIFCSPLOWO2_12_FULL_58_11</name>
    <dbReference type="NCBI Taxonomy" id="1817867"/>
    <lineage>
        <taxon>Bacteria</taxon>
        <taxon>Candidatus Glassiibacteriota</taxon>
    </lineage>
</organism>
<dbReference type="InterPro" id="IPR026444">
    <property type="entry name" value="Secre_tail"/>
</dbReference>
<comment type="caution">
    <text evidence="2">The sequence shown here is derived from an EMBL/GenBank/DDBJ whole genome shotgun (WGS) entry which is preliminary data.</text>
</comment>
<dbReference type="InterPro" id="IPR025965">
    <property type="entry name" value="FlgD/Vpr_Ig-like"/>
</dbReference>
<gene>
    <name evidence="2" type="ORF">A3F83_03855</name>
</gene>
<evidence type="ECO:0000259" key="1">
    <source>
        <dbReference type="Pfam" id="PF13860"/>
    </source>
</evidence>
<dbReference type="Gene3D" id="2.60.40.4070">
    <property type="match status" value="1"/>
</dbReference>
<feature type="domain" description="FlgD/Vpr Ig-like" evidence="1">
    <location>
        <begin position="133"/>
        <end position="179"/>
    </location>
</feature>
<accession>A0A1F5YKK3</accession>
<proteinExistence type="predicted"/>
<dbReference type="STRING" id="1817867.A3F83_03855"/>
<name>A0A1F5YKK3_9BACT</name>
<evidence type="ECO:0000313" key="2">
    <source>
        <dbReference type="EMBL" id="OGG00696.1"/>
    </source>
</evidence>
<evidence type="ECO:0000313" key="3">
    <source>
        <dbReference type="Proteomes" id="UP000179129"/>
    </source>
</evidence>
<dbReference type="NCBIfam" id="TIGR04183">
    <property type="entry name" value="Por_Secre_tail"/>
    <property type="match status" value="1"/>
</dbReference>
<reference evidence="2 3" key="1">
    <citation type="journal article" date="2016" name="Nat. Commun.">
        <title>Thousands of microbial genomes shed light on interconnected biogeochemical processes in an aquifer system.</title>
        <authorList>
            <person name="Anantharaman K."/>
            <person name="Brown C.T."/>
            <person name="Hug L.A."/>
            <person name="Sharon I."/>
            <person name="Castelle C.J."/>
            <person name="Probst A.J."/>
            <person name="Thomas B.C."/>
            <person name="Singh A."/>
            <person name="Wilkins M.J."/>
            <person name="Karaoz U."/>
            <person name="Brodie E.L."/>
            <person name="Williams K.H."/>
            <person name="Hubbard S.S."/>
            <person name="Banfield J.F."/>
        </authorList>
    </citation>
    <scope>NUCLEOTIDE SEQUENCE [LARGE SCALE GENOMIC DNA]</scope>
</reference>
<dbReference type="AlphaFoldDB" id="A0A1F5YKK3"/>
<sequence>MNLSSRQLALPVALILYLNLTQTLPAGESTDTLLPGCSLRLSERSLEIVFPDGSVLKTPRDSAKTGIWSLSASGGLAQNLLQGATKELTGAARHPSGRQSSCYLSQNHPNPFNPSTTINYSIAAEESGPSRVRVHLEVFNLRGQLVRTLVNDIQEPGDYSFYWQGQDDLGGQLGSGVYLCRLLAGKYVATRKMVLAK</sequence>
<dbReference type="Proteomes" id="UP000179129">
    <property type="component" value="Unassembled WGS sequence"/>
</dbReference>
<dbReference type="Pfam" id="PF13860">
    <property type="entry name" value="FlgD_ig"/>
    <property type="match status" value="1"/>
</dbReference>
<dbReference type="EMBL" id="MFIX01000246">
    <property type="protein sequence ID" value="OGG00696.1"/>
    <property type="molecule type" value="Genomic_DNA"/>
</dbReference>
<protein>
    <recommendedName>
        <fullName evidence="1">FlgD/Vpr Ig-like domain-containing protein</fullName>
    </recommendedName>
</protein>